<name>U5LEK6_9BACI</name>
<reference evidence="2 3" key="1">
    <citation type="submission" date="2013-07" db="EMBL/GenBank/DDBJ databases">
        <title>Complete genome sequence of Bacillus infantis NRRL B-14911 that has potential to induce cardiac disease by antigenic mimicry.</title>
        <authorList>
            <person name="Massilamany C."/>
            <person name="Smith T.P.L."/>
            <person name="Loy J.D."/>
            <person name="Barletta R."/>
            <person name="Reddy J."/>
        </authorList>
    </citation>
    <scope>NUCLEOTIDE SEQUENCE [LARGE SCALE GENOMIC DNA]</scope>
    <source>
        <strain evidence="2 3">NRRL B-14911</strain>
    </source>
</reference>
<proteinExistence type="predicted"/>
<sequence length="41" mass="4804">MIQHPFYLYMNGIEAPTKKGIHIYHVNSFFLLFISLSFIDG</sequence>
<dbReference type="EMBL" id="CP006643">
    <property type="protein sequence ID" value="AGX05880.1"/>
    <property type="molecule type" value="Genomic_DNA"/>
</dbReference>
<keyword evidence="1" id="KW-0812">Transmembrane</keyword>
<keyword evidence="1" id="KW-0472">Membrane</keyword>
<keyword evidence="3" id="KW-1185">Reference proteome</keyword>
<evidence type="ECO:0000256" key="1">
    <source>
        <dbReference type="SAM" id="Phobius"/>
    </source>
</evidence>
<keyword evidence="1" id="KW-1133">Transmembrane helix</keyword>
<organism evidence="2 3">
    <name type="scientific">Bacillus infantis NRRL B-14911</name>
    <dbReference type="NCBI Taxonomy" id="1367477"/>
    <lineage>
        <taxon>Bacteria</taxon>
        <taxon>Bacillati</taxon>
        <taxon>Bacillota</taxon>
        <taxon>Bacilli</taxon>
        <taxon>Bacillales</taxon>
        <taxon>Bacillaceae</taxon>
        <taxon>Bacillus</taxon>
    </lineage>
</organism>
<gene>
    <name evidence="2" type="ORF">N288_20030</name>
</gene>
<dbReference type="KEGG" id="bif:N288_20030"/>
<feature type="transmembrane region" description="Helical" evidence="1">
    <location>
        <begin position="21"/>
        <end position="39"/>
    </location>
</feature>
<evidence type="ECO:0000313" key="3">
    <source>
        <dbReference type="Proteomes" id="UP000017805"/>
    </source>
</evidence>
<dbReference type="AlphaFoldDB" id="U5LEK6"/>
<accession>U5LEK6</accession>
<evidence type="ECO:0000313" key="2">
    <source>
        <dbReference type="EMBL" id="AGX05880.1"/>
    </source>
</evidence>
<protein>
    <submittedName>
        <fullName evidence="2">Uncharacterized protein</fullName>
    </submittedName>
</protein>
<dbReference type="HOGENOM" id="CLU_3265716_0_0_9"/>
<dbReference type="PATRIC" id="fig|1367477.3.peg.4010"/>
<dbReference type="Proteomes" id="UP000017805">
    <property type="component" value="Chromosome"/>
</dbReference>